<dbReference type="RefSeq" id="WP_394512518.1">
    <property type="nucleotide sequence ID" value="NZ_JBIGHX010000006.1"/>
</dbReference>
<keyword evidence="4" id="KW-1185">Reference proteome</keyword>
<evidence type="ECO:0000259" key="2">
    <source>
        <dbReference type="Pfam" id="PF14534"/>
    </source>
</evidence>
<name>A0ABW7GND4_9BURK</name>
<feature type="domain" description="DUF4440" evidence="2">
    <location>
        <begin position="52"/>
        <end position="157"/>
    </location>
</feature>
<reference evidence="3 4" key="1">
    <citation type="submission" date="2024-08" db="EMBL/GenBank/DDBJ databases">
        <authorList>
            <person name="Lu H."/>
        </authorList>
    </citation>
    <scope>NUCLEOTIDE SEQUENCE [LARGE SCALE GENOMIC DNA]</scope>
    <source>
        <strain evidence="3 4">DXS20W</strain>
    </source>
</reference>
<dbReference type="EMBL" id="JBIGHX010000006">
    <property type="protein sequence ID" value="MFG6463482.1"/>
    <property type="molecule type" value="Genomic_DNA"/>
</dbReference>
<organism evidence="3 4">
    <name type="scientific">Pelomonas lactea</name>
    <dbReference type="NCBI Taxonomy" id="3299030"/>
    <lineage>
        <taxon>Bacteria</taxon>
        <taxon>Pseudomonadati</taxon>
        <taxon>Pseudomonadota</taxon>
        <taxon>Betaproteobacteria</taxon>
        <taxon>Burkholderiales</taxon>
        <taxon>Sphaerotilaceae</taxon>
        <taxon>Roseateles</taxon>
    </lineage>
</organism>
<sequence>MPTTPAVSRPPALPGRWRLACAAALLGLTAGASVAQDGNARSGPLHDELAAMDARLFQVAFVSCDAAAFRALFTEDAEFYHDKTGASVGDAARTLKSCPRDHGVTRTLVPGSLEVYPMQGYGAVQMGRHVFARAGEPGSEEARFVHLWKRDATGWRLARVLSFDHRPTAPRQPQ</sequence>
<evidence type="ECO:0000313" key="3">
    <source>
        <dbReference type="EMBL" id="MFG6463482.1"/>
    </source>
</evidence>
<dbReference type="Pfam" id="PF14534">
    <property type="entry name" value="DUF4440"/>
    <property type="match status" value="1"/>
</dbReference>
<feature type="chain" id="PRO_5046913560" evidence="1">
    <location>
        <begin position="36"/>
        <end position="174"/>
    </location>
</feature>
<dbReference type="InterPro" id="IPR027843">
    <property type="entry name" value="DUF4440"/>
</dbReference>
<gene>
    <name evidence="3" type="ORF">ACG04Q_18045</name>
</gene>
<comment type="caution">
    <text evidence="3">The sequence shown here is derived from an EMBL/GenBank/DDBJ whole genome shotgun (WGS) entry which is preliminary data.</text>
</comment>
<dbReference type="InterPro" id="IPR032710">
    <property type="entry name" value="NTF2-like_dom_sf"/>
</dbReference>
<proteinExistence type="predicted"/>
<evidence type="ECO:0000313" key="4">
    <source>
        <dbReference type="Proteomes" id="UP001606302"/>
    </source>
</evidence>
<dbReference type="Proteomes" id="UP001606302">
    <property type="component" value="Unassembled WGS sequence"/>
</dbReference>
<keyword evidence="1" id="KW-0732">Signal</keyword>
<dbReference type="Gene3D" id="3.10.450.50">
    <property type="match status" value="1"/>
</dbReference>
<dbReference type="SUPFAM" id="SSF54427">
    <property type="entry name" value="NTF2-like"/>
    <property type="match status" value="1"/>
</dbReference>
<accession>A0ABW7GND4</accession>
<protein>
    <submittedName>
        <fullName evidence="3">Nuclear transport factor 2 family protein</fullName>
    </submittedName>
</protein>
<evidence type="ECO:0000256" key="1">
    <source>
        <dbReference type="SAM" id="SignalP"/>
    </source>
</evidence>
<feature type="signal peptide" evidence="1">
    <location>
        <begin position="1"/>
        <end position="35"/>
    </location>
</feature>